<comment type="caution">
    <text evidence="7">The sequence shown here is derived from an EMBL/GenBank/DDBJ whole genome shotgun (WGS) entry which is preliminary data.</text>
</comment>
<comment type="catalytic activity">
    <reaction evidence="3 4">
        <text>an acyl phosphate + H2O = a carboxylate + phosphate + H(+)</text>
        <dbReference type="Rhea" id="RHEA:14965"/>
        <dbReference type="ChEBI" id="CHEBI:15377"/>
        <dbReference type="ChEBI" id="CHEBI:15378"/>
        <dbReference type="ChEBI" id="CHEBI:29067"/>
        <dbReference type="ChEBI" id="CHEBI:43474"/>
        <dbReference type="ChEBI" id="CHEBI:59918"/>
        <dbReference type="EC" id="3.6.1.7"/>
    </reaction>
</comment>
<dbReference type="SUPFAM" id="SSF54975">
    <property type="entry name" value="Acylphosphatase/BLUF domain-like"/>
    <property type="match status" value="1"/>
</dbReference>
<feature type="active site" evidence="4">
    <location>
        <position position="18"/>
    </location>
</feature>
<proteinExistence type="inferred from homology"/>
<dbReference type="PANTHER" id="PTHR47268">
    <property type="entry name" value="ACYLPHOSPHATASE"/>
    <property type="match status" value="1"/>
</dbReference>
<dbReference type="InterPro" id="IPR020456">
    <property type="entry name" value="Acylphosphatase"/>
</dbReference>
<dbReference type="Pfam" id="PF00708">
    <property type="entry name" value="Acylphosphatase"/>
    <property type="match status" value="1"/>
</dbReference>
<feature type="active site" evidence="4">
    <location>
        <position position="36"/>
    </location>
</feature>
<evidence type="ECO:0000256" key="3">
    <source>
        <dbReference type="ARBA" id="ARBA00047645"/>
    </source>
</evidence>
<dbReference type="PRINTS" id="PR00112">
    <property type="entry name" value="ACYLPHPHTASE"/>
</dbReference>
<dbReference type="GO" id="GO:0003998">
    <property type="term" value="F:acylphosphatase activity"/>
    <property type="evidence" value="ECO:0007669"/>
    <property type="project" value="UniProtKB-EC"/>
</dbReference>
<evidence type="ECO:0000256" key="5">
    <source>
        <dbReference type="RuleBase" id="RU004168"/>
    </source>
</evidence>
<accession>A0A7V2SLT9</accession>
<evidence type="ECO:0000259" key="6">
    <source>
        <dbReference type="PROSITE" id="PS51160"/>
    </source>
</evidence>
<protein>
    <recommendedName>
        <fullName evidence="2 4">acylphosphatase</fullName>
        <ecNumber evidence="2 4">3.6.1.7</ecNumber>
    </recommendedName>
</protein>
<organism evidence="7">
    <name type="scientific">Nitratifractor salsuginis</name>
    <dbReference type="NCBI Taxonomy" id="269261"/>
    <lineage>
        <taxon>Bacteria</taxon>
        <taxon>Pseudomonadati</taxon>
        <taxon>Campylobacterota</taxon>
        <taxon>Epsilonproteobacteria</taxon>
        <taxon>Campylobacterales</taxon>
        <taxon>Sulfurovaceae</taxon>
        <taxon>Nitratifractor</taxon>
    </lineage>
</organism>
<reference evidence="7" key="1">
    <citation type="journal article" date="2020" name="mSystems">
        <title>Genome- and Community-Level Interaction Insights into Carbon Utilization and Element Cycling Functions of Hydrothermarchaeota in Hydrothermal Sediment.</title>
        <authorList>
            <person name="Zhou Z."/>
            <person name="Liu Y."/>
            <person name="Xu W."/>
            <person name="Pan J."/>
            <person name="Luo Z.H."/>
            <person name="Li M."/>
        </authorList>
    </citation>
    <scope>NUCLEOTIDE SEQUENCE [LARGE SCALE GENOMIC DNA]</scope>
    <source>
        <strain evidence="7">HyVt-513</strain>
    </source>
</reference>
<evidence type="ECO:0000256" key="2">
    <source>
        <dbReference type="ARBA" id="ARBA00012150"/>
    </source>
</evidence>
<dbReference type="InterPro" id="IPR036046">
    <property type="entry name" value="Acylphosphatase-like_dom_sf"/>
</dbReference>
<dbReference type="Proteomes" id="UP000885722">
    <property type="component" value="Unassembled WGS sequence"/>
</dbReference>
<dbReference type="Gene3D" id="3.30.70.100">
    <property type="match status" value="1"/>
</dbReference>
<dbReference type="EC" id="3.6.1.7" evidence="2 4"/>
<evidence type="ECO:0000256" key="1">
    <source>
        <dbReference type="ARBA" id="ARBA00005614"/>
    </source>
</evidence>
<gene>
    <name evidence="7" type="ORF">ENJ74_03045</name>
</gene>
<name>A0A7V2SLT9_9BACT</name>
<dbReference type="AlphaFoldDB" id="A0A7V2SLT9"/>
<evidence type="ECO:0000256" key="4">
    <source>
        <dbReference type="PROSITE-ProRule" id="PRU00520"/>
    </source>
</evidence>
<dbReference type="EMBL" id="DRNO01000204">
    <property type="protein sequence ID" value="HFC03830.1"/>
    <property type="molecule type" value="Genomic_DNA"/>
</dbReference>
<dbReference type="PANTHER" id="PTHR47268:SF4">
    <property type="entry name" value="ACYLPHOSPHATASE"/>
    <property type="match status" value="1"/>
</dbReference>
<feature type="domain" description="Acylphosphatase-like" evidence="6">
    <location>
        <begin position="3"/>
        <end position="91"/>
    </location>
</feature>
<keyword evidence="4" id="KW-0378">Hydrolase</keyword>
<dbReference type="InterPro" id="IPR001792">
    <property type="entry name" value="Acylphosphatase-like_dom"/>
</dbReference>
<sequence length="91" mass="10684">MESYRFIVYGKVQGVFYRKFVAQKLRELGLQGYVRNLPDGTVEVVVRATDEELEAIEQILYEGSPLSEVERVEMEPLEEDDLIYEGFEIRY</sequence>
<dbReference type="PROSITE" id="PS51160">
    <property type="entry name" value="ACYLPHOSPHATASE_3"/>
    <property type="match status" value="1"/>
</dbReference>
<comment type="similarity">
    <text evidence="1 5">Belongs to the acylphosphatase family.</text>
</comment>
<evidence type="ECO:0000313" key="7">
    <source>
        <dbReference type="EMBL" id="HFC03830.1"/>
    </source>
</evidence>